<accession>A0ACB7V7H2</accession>
<keyword evidence="2" id="KW-1185">Reference proteome</keyword>
<protein>
    <submittedName>
        <fullName evidence="1">Protein xylosyltransferase protein</fullName>
        <ecNumber evidence="1">2.4.2.26</ecNumber>
    </submittedName>
</protein>
<keyword evidence="1" id="KW-0328">Glycosyltransferase</keyword>
<evidence type="ECO:0000313" key="2">
    <source>
        <dbReference type="Proteomes" id="UP000827976"/>
    </source>
</evidence>
<comment type="caution">
    <text evidence="1">The sequence shown here is derived from an EMBL/GenBank/DDBJ whole genome shotgun (WGS) entry which is preliminary data.</text>
</comment>
<keyword evidence="1" id="KW-0808">Transferase</keyword>
<proteinExistence type="predicted"/>
<reference evidence="2" key="1">
    <citation type="journal article" date="2022" name="Nat. Commun.">
        <title>Chromosome evolution and the genetic basis of agronomically important traits in greater yam.</title>
        <authorList>
            <person name="Bredeson J.V."/>
            <person name="Lyons J.B."/>
            <person name="Oniyinde I.O."/>
            <person name="Okereke N.R."/>
            <person name="Kolade O."/>
            <person name="Nnabue I."/>
            <person name="Nwadili C.O."/>
            <person name="Hribova E."/>
            <person name="Parker M."/>
            <person name="Nwogha J."/>
            <person name="Shu S."/>
            <person name="Carlson J."/>
            <person name="Kariba R."/>
            <person name="Muthemba S."/>
            <person name="Knop K."/>
            <person name="Barton G.J."/>
            <person name="Sherwood A.V."/>
            <person name="Lopez-Montes A."/>
            <person name="Asiedu R."/>
            <person name="Jamnadass R."/>
            <person name="Muchugi A."/>
            <person name="Goodstein D."/>
            <person name="Egesi C.N."/>
            <person name="Featherston J."/>
            <person name="Asfaw A."/>
            <person name="Simpson G.G."/>
            <person name="Dolezel J."/>
            <person name="Hendre P.S."/>
            <person name="Van Deynze A."/>
            <person name="Kumar P.L."/>
            <person name="Obidiegwu J.E."/>
            <person name="Bhattacharjee R."/>
            <person name="Rokhsar D.S."/>
        </authorList>
    </citation>
    <scope>NUCLEOTIDE SEQUENCE [LARGE SCALE GENOMIC DNA]</scope>
    <source>
        <strain evidence="2">cv. TDa95/00328</strain>
    </source>
</reference>
<dbReference type="EMBL" id="CM037021">
    <property type="protein sequence ID" value="KAH7669494.1"/>
    <property type="molecule type" value="Genomic_DNA"/>
</dbReference>
<gene>
    <name evidence="1" type="ORF">IHE45_11G081600</name>
</gene>
<dbReference type="Proteomes" id="UP000827976">
    <property type="component" value="Chromosome 11"/>
</dbReference>
<sequence length="538" mass="62630">MRRGSCFLFLLGKGGDMETSCLPCKNKAKFSLALYSGWIVLFFFIIFFFCIYYFTNSPLNSNSTSSITNMATITQQALTYPQTIIPFTCNNMTNLTCSSSKIPIPPHTLPPSSSCPDYFRWIHEDLGPWALTGITQEAVMRARDRATFRLIILNGRVYFEKLKYIYQTRDVFTVWGILQLIRRYPGRVPDLDIMFNCEDPPMIKKADYIAVGSPIPPPLFRYCKDGTTLDIVFPDWSFWGWAEINIKSWERALKEIKEGNERTKWVDREPYAFWKGNPTVAGTRVDLLRCNVSKDHEWNARVYVNDWFKEIRTNFKESNLEDQCTHRYKIYIEGGAWSVSEKFILACDSPTLFVNTRFDDFLSRALIPGTHYWPIRDNDKCRSIKFAVDWGNSHQKEVYNVVNIVIPLLLIKYIKVTDIYEQAQEIGKRASKFMQEEMSMDNIYDYMLHLLIEYSKLLKYKPVVPEGAVEYCSESMACPSKGRHKTNMMDSLVNTTHYKGPCSLPPPYDPGELQQYKRMIASSRKQIEDLEEEAWKKH</sequence>
<name>A0ACB7V7H2_DIOAL</name>
<evidence type="ECO:0000313" key="1">
    <source>
        <dbReference type="EMBL" id="KAH7669494.1"/>
    </source>
</evidence>
<organism evidence="1 2">
    <name type="scientific">Dioscorea alata</name>
    <name type="common">Purple yam</name>
    <dbReference type="NCBI Taxonomy" id="55571"/>
    <lineage>
        <taxon>Eukaryota</taxon>
        <taxon>Viridiplantae</taxon>
        <taxon>Streptophyta</taxon>
        <taxon>Embryophyta</taxon>
        <taxon>Tracheophyta</taxon>
        <taxon>Spermatophyta</taxon>
        <taxon>Magnoliopsida</taxon>
        <taxon>Liliopsida</taxon>
        <taxon>Dioscoreales</taxon>
        <taxon>Dioscoreaceae</taxon>
        <taxon>Dioscorea</taxon>
    </lineage>
</organism>
<dbReference type="EC" id="2.4.2.26" evidence="1"/>